<accession>A0A653BE83</accession>
<sequence length="34" mass="3963">MKYTSLMLKLNTNKHVHAHANSCSHVEMQSRDIH</sequence>
<organism evidence="1 2">
    <name type="scientific">Callosobruchus maculatus</name>
    <name type="common">Southern cowpea weevil</name>
    <name type="synonym">Pulse bruchid</name>
    <dbReference type="NCBI Taxonomy" id="64391"/>
    <lineage>
        <taxon>Eukaryota</taxon>
        <taxon>Metazoa</taxon>
        <taxon>Ecdysozoa</taxon>
        <taxon>Arthropoda</taxon>
        <taxon>Hexapoda</taxon>
        <taxon>Insecta</taxon>
        <taxon>Pterygota</taxon>
        <taxon>Neoptera</taxon>
        <taxon>Endopterygota</taxon>
        <taxon>Coleoptera</taxon>
        <taxon>Polyphaga</taxon>
        <taxon>Cucujiformia</taxon>
        <taxon>Chrysomeloidea</taxon>
        <taxon>Chrysomelidae</taxon>
        <taxon>Bruchinae</taxon>
        <taxon>Bruchini</taxon>
        <taxon>Callosobruchus</taxon>
    </lineage>
</organism>
<proteinExistence type="predicted"/>
<keyword evidence="2" id="KW-1185">Reference proteome</keyword>
<reference evidence="1 2" key="1">
    <citation type="submission" date="2019-01" db="EMBL/GenBank/DDBJ databases">
        <authorList>
            <person name="Sayadi A."/>
        </authorList>
    </citation>
    <scope>NUCLEOTIDE SEQUENCE [LARGE SCALE GENOMIC DNA]</scope>
</reference>
<dbReference type="EMBL" id="CAACVG010000286">
    <property type="protein sequence ID" value="VEN33890.1"/>
    <property type="molecule type" value="Genomic_DNA"/>
</dbReference>
<name>A0A653BE83_CALMS</name>
<protein>
    <submittedName>
        <fullName evidence="1">Uncharacterized protein</fullName>
    </submittedName>
</protein>
<evidence type="ECO:0000313" key="1">
    <source>
        <dbReference type="EMBL" id="VEN33890.1"/>
    </source>
</evidence>
<dbReference type="AlphaFoldDB" id="A0A653BE83"/>
<gene>
    <name evidence="1" type="ORF">CALMAC_LOCUS274</name>
</gene>
<evidence type="ECO:0000313" key="2">
    <source>
        <dbReference type="Proteomes" id="UP000410492"/>
    </source>
</evidence>
<dbReference type="Proteomes" id="UP000410492">
    <property type="component" value="Unassembled WGS sequence"/>
</dbReference>